<dbReference type="RefSeq" id="WP_264001340.1">
    <property type="nucleotide sequence ID" value="NZ_JACKRT010000451.1"/>
</dbReference>
<dbReference type="Proteomes" id="UP000466187">
    <property type="component" value="Chromosome"/>
</dbReference>
<proteinExistence type="predicted"/>
<reference evidence="1 2" key="1">
    <citation type="journal article" date="2019" name="Emerg. Microbes Infect.">
        <title>Comprehensive subspecies identification of 175 nontuberculous mycobacteria species based on 7547 genomic profiles.</title>
        <authorList>
            <person name="Matsumoto Y."/>
            <person name="Kinjo T."/>
            <person name="Motooka D."/>
            <person name="Nabeya D."/>
            <person name="Jung N."/>
            <person name="Uechi K."/>
            <person name="Horii T."/>
            <person name="Iida T."/>
            <person name="Fujita J."/>
            <person name="Nakamura S."/>
        </authorList>
    </citation>
    <scope>NUCLEOTIDE SEQUENCE [LARGE SCALE GENOMIC DNA]</scope>
    <source>
        <strain evidence="1 2">JCM 12688</strain>
    </source>
</reference>
<evidence type="ECO:0000313" key="2">
    <source>
        <dbReference type="Proteomes" id="UP000466187"/>
    </source>
</evidence>
<accession>A0A7I7WUU3</accession>
<gene>
    <name evidence="1" type="ORF">MGAD_52050</name>
</gene>
<evidence type="ECO:0000313" key="1">
    <source>
        <dbReference type="EMBL" id="BBZ20870.1"/>
    </source>
</evidence>
<dbReference type="KEGG" id="mgad:MGAD_52050"/>
<organism evidence="1 2">
    <name type="scientific">Mycolicibacterium gadium</name>
    <name type="common">Mycobacterium gadium</name>
    <dbReference type="NCBI Taxonomy" id="1794"/>
    <lineage>
        <taxon>Bacteria</taxon>
        <taxon>Bacillati</taxon>
        <taxon>Actinomycetota</taxon>
        <taxon>Actinomycetes</taxon>
        <taxon>Mycobacteriales</taxon>
        <taxon>Mycobacteriaceae</taxon>
        <taxon>Mycolicibacterium</taxon>
    </lineage>
</organism>
<name>A0A7I7WUU3_MYCGU</name>
<dbReference type="AlphaFoldDB" id="A0A7I7WUU3"/>
<sequence length="67" mass="7613">MLWTGWDGNPTRDDVRHRFYTVVDAAGFDEDRAKAWALVRTIRETAHSLDKTDAPTRLITIAKAIQA</sequence>
<dbReference type="EMBL" id="AP022608">
    <property type="protein sequence ID" value="BBZ20870.1"/>
    <property type="molecule type" value="Genomic_DNA"/>
</dbReference>
<protein>
    <submittedName>
        <fullName evidence="1">Uncharacterized protein</fullName>
    </submittedName>
</protein>